<dbReference type="Gene3D" id="3.40.50.720">
    <property type="entry name" value="NAD(P)-binding Rossmann-like Domain"/>
    <property type="match status" value="1"/>
</dbReference>
<reference evidence="1" key="2">
    <citation type="journal article" date="2024" name="Plant">
        <title>Genomic evolution and insights into agronomic trait innovations of Sesamum species.</title>
        <authorList>
            <person name="Miao H."/>
            <person name="Wang L."/>
            <person name="Qu L."/>
            <person name="Liu H."/>
            <person name="Sun Y."/>
            <person name="Le M."/>
            <person name="Wang Q."/>
            <person name="Wei S."/>
            <person name="Zheng Y."/>
            <person name="Lin W."/>
            <person name="Duan Y."/>
            <person name="Cao H."/>
            <person name="Xiong S."/>
            <person name="Wang X."/>
            <person name="Wei L."/>
            <person name="Li C."/>
            <person name="Ma Q."/>
            <person name="Ju M."/>
            <person name="Zhao R."/>
            <person name="Li G."/>
            <person name="Mu C."/>
            <person name="Tian Q."/>
            <person name="Mei H."/>
            <person name="Zhang T."/>
            <person name="Gao T."/>
            <person name="Zhang H."/>
        </authorList>
    </citation>
    <scope>NUCLEOTIDE SEQUENCE</scope>
    <source>
        <strain evidence="1">KEN1</strain>
    </source>
</reference>
<evidence type="ECO:0000313" key="1">
    <source>
        <dbReference type="EMBL" id="KAL0456177.1"/>
    </source>
</evidence>
<gene>
    <name evidence="1" type="ORF">Slati_0956900</name>
</gene>
<protein>
    <submittedName>
        <fullName evidence="1">Uncharacterized protein</fullName>
    </submittedName>
</protein>
<sequence>MPGGVFLYFDVRDVGDAHVLPFENPSANGRYCVVAKALYTSEALDILRDLYPTLNLPKSSEENGSGTPPYQVSDEKAKSLGVFLFLLSRV</sequence>
<proteinExistence type="predicted"/>
<accession>A0AAW2XPU5</accession>
<comment type="caution">
    <text evidence="1">The sequence shown here is derived from an EMBL/GenBank/DDBJ whole genome shotgun (WGS) entry which is preliminary data.</text>
</comment>
<dbReference type="EMBL" id="JACGWN010000003">
    <property type="protein sequence ID" value="KAL0456177.1"/>
    <property type="molecule type" value="Genomic_DNA"/>
</dbReference>
<dbReference type="AlphaFoldDB" id="A0AAW2XPU5"/>
<name>A0AAW2XPU5_9LAMI</name>
<reference evidence="1" key="1">
    <citation type="submission" date="2020-06" db="EMBL/GenBank/DDBJ databases">
        <authorList>
            <person name="Li T."/>
            <person name="Hu X."/>
            <person name="Zhang T."/>
            <person name="Song X."/>
            <person name="Zhang H."/>
            <person name="Dai N."/>
            <person name="Sheng W."/>
            <person name="Hou X."/>
            <person name="Wei L."/>
        </authorList>
    </citation>
    <scope>NUCLEOTIDE SEQUENCE</scope>
    <source>
        <strain evidence="1">KEN1</strain>
        <tissue evidence="1">Leaf</tissue>
    </source>
</reference>
<organism evidence="1">
    <name type="scientific">Sesamum latifolium</name>
    <dbReference type="NCBI Taxonomy" id="2727402"/>
    <lineage>
        <taxon>Eukaryota</taxon>
        <taxon>Viridiplantae</taxon>
        <taxon>Streptophyta</taxon>
        <taxon>Embryophyta</taxon>
        <taxon>Tracheophyta</taxon>
        <taxon>Spermatophyta</taxon>
        <taxon>Magnoliopsida</taxon>
        <taxon>eudicotyledons</taxon>
        <taxon>Gunneridae</taxon>
        <taxon>Pentapetalae</taxon>
        <taxon>asterids</taxon>
        <taxon>lamiids</taxon>
        <taxon>Lamiales</taxon>
        <taxon>Pedaliaceae</taxon>
        <taxon>Sesamum</taxon>
    </lineage>
</organism>